<organism evidence="2 3">
    <name type="scientific">Gossypium stocksii</name>
    <dbReference type="NCBI Taxonomy" id="47602"/>
    <lineage>
        <taxon>Eukaryota</taxon>
        <taxon>Viridiplantae</taxon>
        <taxon>Streptophyta</taxon>
        <taxon>Embryophyta</taxon>
        <taxon>Tracheophyta</taxon>
        <taxon>Spermatophyta</taxon>
        <taxon>Magnoliopsida</taxon>
        <taxon>eudicotyledons</taxon>
        <taxon>Gunneridae</taxon>
        <taxon>Pentapetalae</taxon>
        <taxon>rosids</taxon>
        <taxon>malvids</taxon>
        <taxon>Malvales</taxon>
        <taxon>Malvaceae</taxon>
        <taxon>Malvoideae</taxon>
        <taxon>Gossypium</taxon>
    </lineage>
</organism>
<keyword evidence="3" id="KW-1185">Reference proteome</keyword>
<feature type="transmembrane region" description="Helical" evidence="1">
    <location>
        <begin position="54"/>
        <end position="74"/>
    </location>
</feature>
<reference evidence="2 3" key="1">
    <citation type="journal article" date="2021" name="Plant Biotechnol. J.">
        <title>Multi-omics assisted identification of the key and species-specific regulatory components of drought-tolerant mechanisms in Gossypium stocksii.</title>
        <authorList>
            <person name="Yu D."/>
            <person name="Ke L."/>
            <person name="Zhang D."/>
            <person name="Wu Y."/>
            <person name="Sun Y."/>
            <person name="Mei J."/>
            <person name="Sun J."/>
            <person name="Sun Y."/>
        </authorList>
    </citation>
    <scope>NUCLEOTIDE SEQUENCE [LARGE SCALE GENOMIC DNA]</scope>
    <source>
        <strain evidence="3">cv. E1</strain>
        <tissue evidence="2">Leaf</tissue>
    </source>
</reference>
<evidence type="ECO:0000256" key="1">
    <source>
        <dbReference type="SAM" id="Phobius"/>
    </source>
</evidence>
<evidence type="ECO:0000313" key="3">
    <source>
        <dbReference type="Proteomes" id="UP000828251"/>
    </source>
</evidence>
<comment type="caution">
    <text evidence="2">The sequence shown here is derived from an EMBL/GenBank/DDBJ whole genome shotgun (WGS) entry which is preliminary data.</text>
</comment>
<feature type="transmembrane region" description="Helical" evidence="1">
    <location>
        <begin position="86"/>
        <end position="107"/>
    </location>
</feature>
<protein>
    <submittedName>
        <fullName evidence="2">Uncharacterized protein</fullName>
    </submittedName>
</protein>
<evidence type="ECO:0000313" key="2">
    <source>
        <dbReference type="EMBL" id="KAH1057961.1"/>
    </source>
</evidence>
<keyword evidence="1" id="KW-0812">Transmembrane</keyword>
<keyword evidence="1" id="KW-1133">Transmembrane helix</keyword>
<dbReference type="Proteomes" id="UP000828251">
    <property type="component" value="Unassembled WGS sequence"/>
</dbReference>
<sequence>MNEEFLYRMAAIYKCKIGVLPICYLGIPLGADPRRVATWEVVVKRFRKMSVKLLGSYKSLWLIAIAASCCSIWLARNEIVFENKVLSMDTLIFHFKMMVLLWVRTAFDECRIQERLWWFCPYKCSFPKSVSRGWCYPLHGWLKFNIRGIASEGALGSGGVTRYKEDLERRIVCVGELSFSIAELNGNEMADTLAFAGISRPSMFKASY</sequence>
<dbReference type="AlphaFoldDB" id="A0A9D3UUY3"/>
<dbReference type="EMBL" id="JAIQCV010000010">
    <property type="protein sequence ID" value="KAH1057961.1"/>
    <property type="molecule type" value="Genomic_DNA"/>
</dbReference>
<keyword evidence="1" id="KW-0472">Membrane</keyword>
<proteinExistence type="predicted"/>
<name>A0A9D3UUY3_9ROSI</name>
<accession>A0A9D3UUY3</accession>
<gene>
    <name evidence="2" type="ORF">J1N35_036026</name>
</gene>
<dbReference type="OrthoDB" id="696485at2759"/>